<protein>
    <submittedName>
        <fullName evidence="3">Uncharacterized protein</fullName>
    </submittedName>
</protein>
<feature type="compositionally biased region" description="Polar residues" evidence="2">
    <location>
        <begin position="487"/>
        <end position="497"/>
    </location>
</feature>
<feature type="region of interest" description="Disordered" evidence="2">
    <location>
        <begin position="459"/>
        <end position="518"/>
    </location>
</feature>
<comment type="caution">
    <text evidence="3">The sequence shown here is derived from an EMBL/GenBank/DDBJ whole genome shotgun (WGS) entry which is preliminary data.</text>
</comment>
<evidence type="ECO:0000256" key="2">
    <source>
        <dbReference type="SAM" id="MobiDB-lite"/>
    </source>
</evidence>
<dbReference type="Proteomes" id="UP000286594">
    <property type="component" value="Unassembled WGS sequence"/>
</dbReference>
<accession>A0A443L791</accession>
<feature type="coiled-coil region" evidence="1">
    <location>
        <begin position="351"/>
        <end position="378"/>
    </location>
</feature>
<name>A0A443L791_9RHOB</name>
<evidence type="ECO:0000313" key="3">
    <source>
        <dbReference type="EMBL" id="RWR45066.1"/>
    </source>
</evidence>
<sequence length="2069" mass="227234">MGHLKHIERQTGAFMLKHKPLDPTVRSTMTEFSISRKPPGKTDFPKSHPACIVMAGWTTEDWEKLESFGDFPLLEICPEAPAYFAQAGHFSARDLRNIVSTFGLDVDHHDAEAIYHIILERAEGAPWVLPILETIIAPQRVKNGGFKNKNKVSQVLQKFPLLKLRLKANPQLHERTGELLLPPVAPDIAVAAFCEYAIEAYYQKTENKSLFEEHYIEARKILSDISPADIIMVELGQIDDIEDWDEHASLISSLMSDYPDAVSEHLHLHLIATLKHFSQHITQTSSVDDLETIMVLSGAAAKQAKLLQTPRKETVIEQVRKLGIEVDLNLVTDEAVATLSAALDAGLVMRVRIQDLAIADLEEKIAETKEAIAAANAEEDYALLTRLAPQAGEEKEALRVAREVQEAILLCLGELVSGTAEDQDAALAELRAFIEKNDPDTEDYAEADASLASELFTLPDAEEDPVEDHTAADDVDPEDAVEDNSPIDATSVSSDLVNSDDPETAGHDQAEGNTSEPTVTDAYEEDTVEAQNPHAGIDENEGAAKEIEPQDVDPQPDADSVAIENPLEDAPIQSAIETAEDRYSEPEALPDLIPRIEPETYVAEIDIDTTPPVPVSVLASLIHRNLLGIAADAAKSFEHEGKHWPIRAVVLEAAAGSRTPHRKYGADTQRFLELATRGAGDAASDVGSILLLGALIRPALLETSLSSLRNILHELCRGSLGQHLQQATDAISELDYDFPPDADELARLSGGQRTPQKQRLAAQLGKWADTVSAKTSRWPFATAIMHYIASPAGPIGAALSAISNGNKNAASLAREAIDGLSSASKIETLAAEYASEAGRNTARLHPKGIEYLERQLEEPLGLLDSWIDATTREGSQGQKSEARLRTIVGNLISRLEKAETGLRAEATSAPDTLAGATAHWVADQVREVLQALRGEDTGAFATLDEALAAERDLLPASVRDTLDIPEGRFDAFSDLLNKTAIPDPKGALAQAREEGAFDTASRLASRFGIDVQDGLTHDMKVFAKTWSAEINTRVRRLKTLSKVDYKHQEEISRRLALCEILLGRLTAVDNGSEVHDLAELPAAAAEIDATCAQIEAKIRADQVQRIDQYRNDRNSEEADTLLGALDGITVEAAEDRIAQLRDGRSAAIFQTELGGLVSDFLPDFLAYASSAQWPTTSEALERTVAAAGPLHIEEDRRGAGLDLIHLYRAIGTSMQSKQPDLPKVKVLFEEIGYDSVKIHNPRPVGRSGLWQAQLGGRIQPLRSGDWFLPPVFGSQAANGAGADLVLIGRDTLPENLVKTLSSDMPAILLFAGVIDAQRRRELAEHLRDNAIPALLIDEALITFAATRRQARARTIFECGLPYGRVEPYTTDAGQLPPEMFFGRSEEIRLIMSKTADGCLVYGGRQLGKSALLGHIARTEHAPEKDRIVVTREVRPLGKSEKPSEIWSHLASMLSPEIVRPASRNAEDVSRDIKAWLMHHRQGHIVAMFDEADNFMDADTRDDYPELARLKKLMEESGRAFKVVFAGLHNVQRMSHQPNSPLAHLGLPICIGPLNRTEDDKRAAHDLVVSPMRAAGFRFENHEAIEEILAWANYYPSLIQEYMKGLLSTLHGSGSGKPYRLPEGDPLWPISSDTLFDHRGFGEIENRIRFKFHLTLNLDPRYALVAYTLGRLNVEGQEDKARVTGFDPRELLDEASTFWPRSSEIPALAAFEALLEELFDLGVLGRVPIPGTKRFRYLLGSRQVATMLGSEDDIYHALAEIEEKDPEVAYDRSVHRRRYNLNTSGNQGEFSYCPLTDLQIERIVQPQDATGQIVCGLEALGLSKVGSSLKRIAESGNLPGAPEQGINVEIVRSKRELRAPVERKGASQNPVILVFTPEDRKEAHDALTWLEHQPRVLNKQVRPLLLLDAANTEMRDIATRRPEQSQFLTAWGAEMIRIHLSHIEKVELDTKPMRSAILAAAGGIPSETIKLISAMRVAEDPLEVAREWKVSFRMPAGLLNGPLGKALSILDMGDDEDADTFNEILRDHAGADLVDIGPDLVATGLATWFKKKAGRIRRSALGDLLARETE</sequence>
<evidence type="ECO:0000313" key="4">
    <source>
        <dbReference type="Proteomes" id="UP000286594"/>
    </source>
</evidence>
<reference evidence="3 4" key="1">
    <citation type="submission" date="2019-01" db="EMBL/GenBank/DDBJ databases">
        <title>Sinorhodobacter populi sp. nov. isolated from the symptomatic bark tissue of Populus euramericana canker.</title>
        <authorList>
            <person name="Xu G."/>
        </authorList>
    </citation>
    <scope>NUCLEOTIDE SEQUENCE [LARGE SCALE GENOMIC DNA]</scope>
    <source>
        <strain evidence="3 4">CCTCC AB2012026</strain>
    </source>
</reference>
<dbReference type="InterPro" id="IPR027417">
    <property type="entry name" value="P-loop_NTPase"/>
</dbReference>
<dbReference type="RefSeq" id="WP_164880142.1">
    <property type="nucleotide sequence ID" value="NZ_SAVB01000026.1"/>
</dbReference>
<feature type="compositionally biased region" description="Acidic residues" evidence="2">
    <location>
        <begin position="473"/>
        <end position="482"/>
    </location>
</feature>
<keyword evidence="1" id="KW-0175">Coiled coil</keyword>
<dbReference type="EMBL" id="SAVB01000026">
    <property type="protein sequence ID" value="RWR45066.1"/>
    <property type="molecule type" value="Genomic_DNA"/>
</dbReference>
<dbReference type="SUPFAM" id="SSF52540">
    <property type="entry name" value="P-loop containing nucleoside triphosphate hydrolases"/>
    <property type="match status" value="1"/>
</dbReference>
<evidence type="ECO:0000256" key="1">
    <source>
        <dbReference type="SAM" id="Coils"/>
    </source>
</evidence>
<keyword evidence="4" id="KW-1185">Reference proteome</keyword>
<organism evidence="3 4">
    <name type="scientific">Paenirhodobacter ferrireducens</name>
    <dbReference type="NCBI Taxonomy" id="1215032"/>
    <lineage>
        <taxon>Bacteria</taxon>
        <taxon>Pseudomonadati</taxon>
        <taxon>Pseudomonadota</taxon>
        <taxon>Alphaproteobacteria</taxon>
        <taxon>Rhodobacterales</taxon>
        <taxon>Rhodobacter group</taxon>
        <taxon>Paenirhodobacter</taxon>
    </lineage>
</organism>
<dbReference type="Gene3D" id="3.40.50.300">
    <property type="entry name" value="P-loop containing nucleotide triphosphate hydrolases"/>
    <property type="match status" value="1"/>
</dbReference>
<proteinExistence type="predicted"/>
<gene>
    <name evidence="3" type="ORF">EOW65_17085</name>
</gene>